<dbReference type="CDD" id="cd19481">
    <property type="entry name" value="RecA-like_protease"/>
    <property type="match status" value="1"/>
</dbReference>
<feature type="compositionally biased region" description="Basic and acidic residues" evidence="1">
    <location>
        <begin position="154"/>
        <end position="169"/>
    </location>
</feature>
<dbReference type="GO" id="GO:0005524">
    <property type="term" value="F:ATP binding"/>
    <property type="evidence" value="ECO:0007669"/>
    <property type="project" value="InterPro"/>
</dbReference>
<dbReference type="SMART" id="SM00382">
    <property type="entry name" value="AAA"/>
    <property type="match status" value="1"/>
</dbReference>
<dbReference type="EMBL" id="JAIWOZ010000003">
    <property type="protein sequence ID" value="KAH6608062.1"/>
    <property type="molecule type" value="Genomic_DNA"/>
</dbReference>
<feature type="compositionally biased region" description="Basic and acidic residues" evidence="1">
    <location>
        <begin position="77"/>
        <end position="89"/>
    </location>
</feature>
<dbReference type="InterPro" id="IPR003593">
    <property type="entry name" value="AAA+_ATPase"/>
</dbReference>
<dbReference type="SUPFAM" id="SSF52540">
    <property type="entry name" value="P-loop containing nucleoside triphosphate hydrolases"/>
    <property type="match status" value="1"/>
</dbReference>
<dbReference type="Pfam" id="PF23232">
    <property type="entry name" value="AAA_lid_13"/>
    <property type="match status" value="1"/>
</dbReference>
<dbReference type="OrthoDB" id="10042665at2759"/>
<reference evidence="3" key="1">
    <citation type="submission" date="2021-08" db="EMBL/GenBank/DDBJ databases">
        <title>Chromosome-Level Trichoderma cornu-damae using Hi-C Data.</title>
        <authorList>
            <person name="Kim C.S."/>
        </authorList>
    </citation>
    <scope>NUCLEOTIDE SEQUENCE</scope>
    <source>
        <strain evidence="3">KA19-0412C</strain>
    </source>
</reference>
<dbReference type="PANTHER" id="PTHR46411">
    <property type="entry name" value="FAMILY ATPASE, PUTATIVE-RELATED"/>
    <property type="match status" value="1"/>
</dbReference>
<feature type="domain" description="AAA+ ATPase" evidence="2">
    <location>
        <begin position="614"/>
        <end position="741"/>
    </location>
</feature>
<name>A0A9P8TXG0_9HYPO</name>
<feature type="region of interest" description="Disordered" evidence="1">
    <location>
        <begin position="62"/>
        <end position="90"/>
    </location>
</feature>
<gene>
    <name evidence="3" type="ORF">Trco_004375</name>
</gene>
<dbReference type="GO" id="GO:0016887">
    <property type="term" value="F:ATP hydrolysis activity"/>
    <property type="evidence" value="ECO:0007669"/>
    <property type="project" value="InterPro"/>
</dbReference>
<dbReference type="Pfam" id="PF00004">
    <property type="entry name" value="AAA"/>
    <property type="match status" value="1"/>
</dbReference>
<evidence type="ECO:0000259" key="2">
    <source>
        <dbReference type="SMART" id="SM00382"/>
    </source>
</evidence>
<comment type="caution">
    <text evidence="3">The sequence shown here is derived from an EMBL/GenBank/DDBJ whole genome shotgun (WGS) entry which is preliminary data.</text>
</comment>
<dbReference type="InterPro" id="IPR003959">
    <property type="entry name" value="ATPase_AAA_core"/>
</dbReference>
<dbReference type="Proteomes" id="UP000827724">
    <property type="component" value="Unassembled WGS sequence"/>
</dbReference>
<dbReference type="Gene3D" id="3.40.50.300">
    <property type="entry name" value="P-loop containing nucleotide triphosphate hydrolases"/>
    <property type="match status" value="1"/>
</dbReference>
<dbReference type="AlphaFoldDB" id="A0A9P8TXG0"/>
<keyword evidence="3" id="KW-0647">Proteasome</keyword>
<dbReference type="InterPro" id="IPR056599">
    <property type="entry name" value="AAA_lid_fung"/>
</dbReference>
<organism evidence="3 4">
    <name type="scientific">Trichoderma cornu-damae</name>
    <dbReference type="NCBI Taxonomy" id="654480"/>
    <lineage>
        <taxon>Eukaryota</taxon>
        <taxon>Fungi</taxon>
        <taxon>Dikarya</taxon>
        <taxon>Ascomycota</taxon>
        <taxon>Pezizomycotina</taxon>
        <taxon>Sordariomycetes</taxon>
        <taxon>Hypocreomycetidae</taxon>
        <taxon>Hypocreales</taxon>
        <taxon>Hypocreaceae</taxon>
        <taxon>Trichoderma</taxon>
    </lineage>
</organism>
<sequence>MAEGRASAHEGLSGETTKVDESAGPEIYLHLVEQATSLGIDISGGSTQSAVFHHLLQEISDLEERRAGPNHRHRSRLRESQSPELKDQDAFTSASPFNLDFYNDSPQSRFYSRLLDVRNKLQYEVDILARLTRATSNSTRARIAPESRPSYRAPRRESPRPYISEENRGGGRRHRHRHAQDEDSDDNNDNRRSLMIVNRRRFVEVDDSDSNETQSTFEDDENASCWLLVHTTVHSDSDFEDEEFSKSIYAEIVGPHGSHPIKDPPGARHITRSHPSIAFVVERQFHRDTLLRQKVNVVSDSLKEFLDPYKPNSGPAPSSFDWDMNVIIFHRRREIEKAAESQEGCEQAQVRNLLEATREDHEEATALFERGLVTLVHLRKLFFCHTVLVSSGDPVETFRCGTQPLKLNYARGMLFVDVSHWLYDGKFHLASDLMSIKVPRGSMEIRSLKAYPLRFASPEIQQVVAERSKTYWMCRQRSFVSYRATDQIQQRTQGPSNYRFMIDYDTYRELHPDADEFTDGSIDGADPMSEEDMMKDEPPGDGLGLIFPSKISGFSIQDKKWKTLLVDHIRPVTWNTVAFDRLVLKPVAKELIQAVVQVHSDKERSADLMQGKGNGSLILLHGPPGTGKTLTAESVAELVQRPLYRVTCGDVGTDPESVENYLEAVLYIGKIWGCVVLLDEADVFLEERTLTDLHRNALVSVFLRVLEYYDGILILTSNRVGTFDEAFKSRIKLALHYSSLGKADRRKVWRNFFKTLKETADPEDVDFEDLDDRLDDLASVELNGRDIRNAISVARELALFRKGERMNYEHIRHVISIGEEFEKYLDRTHGHTTSDWLKENGIRA</sequence>
<feature type="region of interest" description="Disordered" evidence="1">
    <location>
        <begin position="137"/>
        <end position="193"/>
    </location>
</feature>
<evidence type="ECO:0000313" key="4">
    <source>
        <dbReference type="Proteomes" id="UP000827724"/>
    </source>
</evidence>
<evidence type="ECO:0000256" key="1">
    <source>
        <dbReference type="SAM" id="MobiDB-lite"/>
    </source>
</evidence>
<proteinExistence type="predicted"/>
<keyword evidence="4" id="KW-1185">Reference proteome</keyword>
<dbReference type="PANTHER" id="PTHR46411:SF2">
    <property type="entry name" value="AAA+ ATPASE DOMAIN-CONTAINING PROTEIN"/>
    <property type="match status" value="1"/>
</dbReference>
<dbReference type="InterPro" id="IPR027417">
    <property type="entry name" value="P-loop_NTPase"/>
</dbReference>
<evidence type="ECO:0000313" key="3">
    <source>
        <dbReference type="EMBL" id="KAH6608062.1"/>
    </source>
</evidence>
<accession>A0A9P8TXG0</accession>
<feature type="region of interest" description="Disordered" evidence="1">
    <location>
        <begin position="1"/>
        <end position="20"/>
    </location>
</feature>
<dbReference type="GO" id="GO:0000502">
    <property type="term" value="C:proteasome complex"/>
    <property type="evidence" value="ECO:0007669"/>
    <property type="project" value="UniProtKB-KW"/>
</dbReference>
<protein>
    <submittedName>
        <fullName evidence="3">Proteasome-activating nucleotidase</fullName>
    </submittedName>
</protein>